<evidence type="ECO:0000256" key="6">
    <source>
        <dbReference type="SAM" id="SignalP"/>
    </source>
</evidence>
<dbReference type="GO" id="GO:0045490">
    <property type="term" value="P:pectin catabolic process"/>
    <property type="evidence" value="ECO:0007669"/>
    <property type="project" value="UniProtKB-UniPathway"/>
</dbReference>
<sequence>MTSLLSLLLLSALAPSSAVAYSRAECQAPSADPLAGCAPGTILVSPNSTTTAASNSTSFTSIQSAILSLGNTTTPATILILPGTYTEQVNITRPGPVTLLGQTSSPNNASTNGVTILWRQATGNSVNTFDNAYTSVLTVAPTLNASLTGSGPTGFAVPADTPFGNEDFRAYNVDFVNDYAPYSAGPALAISISYANSGFYYCGFYSYQDTVRPLSPFPFPPTTRTEHILTTLLPKIYIGKLGNAYFYDSIIAGQTDFLYGFGTAWIQLSLLSLRSCGGGITAWKGTNTSFPNAYGVYIHDSVVEKANSSLSIAGKCALGRPWNAQHRSIFANTYLDDSIESSGYIIWGSTDPRTNNYTFMAEYGDFGPGWNETGRLAANITKVLTEEQYEPYDSVEKVFQYPFSGEFGNVGWIDESPEA</sequence>
<dbReference type="InterPro" id="IPR000070">
    <property type="entry name" value="Pectinesterase_cat"/>
</dbReference>
<dbReference type="EMBL" id="KB916125">
    <property type="protein sequence ID" value="EOD48913.1"/>
    <property type="molecule type" value="Genomic_DNA"/>
</dbReference>
<dbReference type="Gene3D" id="2.160.20.10">
    <property type="entry name" value="Single-stranded right-handed beta-helix, Pectin lyase-like"/>
    <property type="match status" value="1"/>
</dbReference>
<evidence type="ECO:0000256" key="4">
    <source>
        <dbReference type="ARBA" id="ARBA00022801"/>
    </source>
</evidence>
<feature type="domain" description="Pectinesterase catalytic" evidence="7">
    <location>
        <begin position="245"/>
        <end position="388"/>
    </location>
</feature>
<accession>R1EMA1</accession>
<dbReference type="InterPro" id="IPR011050">
    <property type="entry name" value="Pectin_lyase_fold/virulence"/>
</dbReference>
<evidence type="ECO:0000256" key="1">
    <source>
        <dbReference type="ARBA" id="ARBA00005184"/>
    </source>
</evidence>
<dbReference type="AlphaFoldDB" id="R1EMA1"/>
<comment type="similarity">
    <text evidence="2">Belongs to the pectinesterase family.</text>
</comment>
<evidence type="ECO:0000259" key="7">
    <source>
        <dbReference type="Pfam" id="PF01095"/>
    </source>
</evidence>
<dbReference type="STRING" id="1287680.R1EMA1"/>
<dbReference type="GO" id="GO:0042545">
    <property type="term" value="P:cell wall modification"/>
    <property type="evidence" value="ECO:0007669"/>
    <property type="project" value="InterPro"/>
</dbReference>
<feature type="chain" id="PRO_5011118516" description="pectinesterase" evidence="6">
    <location>
        <begin position="19"/>
        <end position="419"/>
    </location>
</feature>
<dbReference type="EC" id="3.1.1.11" evidence="3"/>
<dbReference type="UniPathway" id="UPA00545">
    <property type="reaction ID" value="UER00823"/>
</dbReference>
<dbReference type="Proteomes" id="UP000013521">
    <property type="component" value="Unassembled WGS sequence"/>
</dbReference>
<evidence type="ECO:0000313" key="8">
    <source>
        <dbReference type="EMBL" id="EOD48913.1"/>
    </source>
</evidence>
<evidence type="ECO:0000256" key="3">
    <source>
        <dbReference type="ARBA" id="ARBA00013229"/>
    </source>
</evidence>
<keyword evidence="4" id="KW-0378">Hydrolase</keyword>
<gene>
    <name evidence="8" type="ORF">UCRNP2_4337</name>
</gene>
<dbReference type="OrthoDB" id="2019149at2759"/>
<comment type="pathway">
    <text evidence="1">Glycan metabolism; pectin degradation; 2-dehydro-3-deoxy-D-gluconate from pectin: step 1/5.</text>
</comment>
<dbReference type="eggNOG" id="ENOG502R6WA">
    <property type="taxonomic scope" value="Eukaryota"/>
</dbReference>
<protein>
    <recommendedName>
        <fullName evidence="3">pectinesterase</fullName>
        <ecNumber evidence="3">3.1.1.11</ecNumber>
    </recommendedName>
</protein>
<evidence type="ECO:0000313" key="9">
    <source>
        <dbReference type="Proteomes" id="UP000013521"/>
    </source>
</evidence>
<dbReference type="InterPro" id="IPR012334">
    <property type="entry name" value="Pectin_lyas_fold"/>
</dbReference>
<dbReference type="GO" id="GO:0030599">
    <property type="term" value="F:pectinesterase activity"/>
    <property type="evidence" value="ECO:0007669"/>
    <property type="project" value="UniProtKB-EC"/>
</dbReference>
<dbReference type="Pfam" id="PF01095">
    <property type="entry name" value="Pectinesterase"/>
    <property type="match status" value="1"/>
</dbReference>
<dbReference type="PANTHER" id="PTHR31321">
    <property type="entry name" value="ACYL-COA THIOESTER HYDROLASE YBHC-RELATED"/>
    <property type="match status" value="1"/>
</dbReference>
<reference evidence="9" key="1">
    <citation type="journal article" date="2013" name="Genome Announc.">
        <title>Draft genome sequence of Neofusicoccum parvum isolate UCR-NP2, a fungal vascular pathogen associated with grapevine cankers.</title>
        <authorList>
            <person name="Blanco-Ulate B."/>
            <person name="Rolshausen P."/>
            <person name="Cantu D."/>
        </authorList>
    </citation>
    <scope>NUCLEOTIDE SEQUENCE [LARGE SCALE GENOMIC DNA]</scope>
    <source>
        <strain evidence="9">UCR-NP2</strain>
    </source>
</reference>
<organism evidence="8 9">
    <name type="scientific">Botryosphaeria parva (strain UCR-NP2)</name>
    <name type="common">Grapevine canker fungus</name>
    <name type="synonym">Neofusicoccum parvum</name>
    <dbReference type="NCBI Taxonomy" id="1287680"/>
    <lineage>
        <taxon>Eukaryota</taxon>
        <taxon>Fungi</taxon>
        <taxon>Dikarya</taxon>
        <taxon>Ascomycota</taxon>
        <taxon>Pezizomycotina</taxon>
        <taxon>Dothideomycetes</taxon>
        <taxon>Dothideomycetes incertae sedis</taxon>
        <taxon>Botryosphaeriales</taxon>
        <taxon>Botryosphaeriaceae</taxon>
        <taxon>Neofusicoccum</taxon>
    </lineage>
</organism>
<keyword evidence="5" id="KW-0063">Aspartyl esterase</keyword>
<dbReference type="KEGG" id="npa:UCRNP2_4337"/>
<keyword evidence="6" id="KW-0732">Signal</keyword>
<evidence type="ECO:0000256" key="2">
    <source>
        <dbReference type="ARBA" id="ARBA00008891"/>
    </source>
</evidence>
<proteinExistence type="inferred from homology"/>
<dbReference type="HOGENOM" id="CLU_012243_2_0_1"/>
<dbReference type="SUPFAM" id="SSF51126">
    <property type="entry name" value="Pectin lyase-like"/>
    <property type="match status" value="1"/>
</dbReference>
<name>R1EMA1_BOTPV</name>
<evidence type="ECO:0000256" key="5">
    <source>
        <dbReference type="ARBA" id="ARBA00023085"/>
    </source>
</evidence>
<feature type="signal peptide" evidence="6">
    <location>
        <begin position="1"/>
        <end position="18"/>
    </location>
</feature>
<dbReference type="PANTHER" id="PTHR31321:SF137">
    <property type="entry name" value="PECTIN METHYL ESTERASE (EUROFUNG)"/>
    <property type="match status" value="1"/>
</dbReference>
<dbReference type="OMA" id="TWAQANH"/>